<reference evidence="1 2" key="1">
    <citation type="submission" date="2017-11" db="EMBL/GenBank/DDBJ databases">
        <title>Complete genome of a free-living desiccation-tolerant cyanobacterium and its photosynthetic adaptation to extreme terrestrial habitat.</title>
        <authorList>
            <person name="Shang J."/>
        </authorList>
    </citation>
    <scope>NUCLEOTIDE SEQUENCE [LARGE SCALE GENOMIC DNA]</scope>
    <source>
        <strain evidence="1 2">CCNUN1</strain>
    </source>
</reference>
<organism evidence="1 2">
    <name type="scientific">Nostoc flagelliforme CCNUN1</name>
    <dbReference type="NCBI Taxonomy" id="2038116"/>
    <lineage>
        <taxon>Bacteria</taxon>
        <taxon>Bacillati</taxon>
        <taxon>Cyanobacteriota</taxon>
        <taxon>Cyanophyceae</taxon>
        <taxon>Nostocales</taxon>
        <taxon>Nostocaceae</taxon>
        <taxon>Nostoc</taxon>
    </lineage>
</organism>
<dbReference type="AlphaFoldDB" id="A0A2K8T3B4"/>
<dbReference type="Proteomes" id="UP000232003">
    <property type="component" value="Chromosome"/>
</dbReference>
<keyword evidence="2" id="KW-1185">Reference proteome</keyword>
<protein>
    <submittedName>
        <fullName evidence="1">Uncharacterized protein</fullName>
    </submittedName>
</protein>
<gene>
    <name evidence="1" type="ORF">COO91_08301</name>
</gene>
<sequence length="57" mass="6256">MALLKCNGSCTIKKENVQNAALPKLEKMVVVLVNSAFGCNKRGFLASNFCRIKQVII</sequence>
<accession>A0A2K8T3B4</accession>
<evidence type="ECO:0000313" key="1">
    <source>
        <dbReference type="EMBL" id="AUB42192.1"/>
    </source>
</evidence>
<dbReference type="KEGG" id="nfl:COO91_08301"/>
<name>A0A2K8T3B4_9NOSO</name>
<proteinExistence type="predicted"/>
<evidence type="ECO:0000313" key="2">
    <source>
        <dbReference type="Proteomes" id="UP000232003"/>
    </source>
</evidence>
<dbReference type="EMBL" id="CP024785">
    <property type="protein sequence ID" value="AUB42192.1"/>
    <property type="molecule type" value="Genomic_DNA"/>
</dbReference>